<dbReference type="AlphaFoldDB" id="A0A1J4JCY4"/>
<gene>
    <name evidence="1" type="ORF">TRFO_36795</name>
</gene>
<dbReference type="GeneID" id="94845750"/>
<accession>A0A1J4JCY4</accession>
<evidence type="ECO:0000313" key="2">
    <source>
        <dbReference type="Proteomes" id="UP000179807"/>
    </source>
</evidence>
<sequence length="493" mass="56880">MKGENGERLSVIINSINLCFMLSSHDDDNNFNHETIRRNSRLEKTKKDEIFTLLPPDFDRYLAQLASNDPNLVTEAIFTFSRHYLYNRFEYNDNTHQIIIAAKNFISESQIQPLVNASFMFLSHIVQRPLNGLGFLLQLDFLDIFLTHLTNIKSPYFYLSLLSVKCVVGQSPQVCEIVYKKIELKLLVDIILNHPSNLNLDIHWLIFCILYYMIIYVELISEENIHNIVIACSFALNQNYSNIHAKRISIRIIEKLFYKSATYHETEYASSFMNMFNYLLSLNTGPVSQTNKEKQKTIENNCQIISSVLIAYLPLLELGTATKENGIDIIKVIQLLSVVHNHIQINALDCIRYFIRAKPEKISFLIQNQLILKLHLIFERFSFNAKEKALEIVSLIMTYGNENDKSFLLNPFYTVTVVNLAKEGKKQVFLECINILNAMFMAEESSGRDLGIRSSFLEVDGVLLIDENTGSDDEQVAEATLQFFNFHFNKDDV</sequence>
<dbReference type="RefSeq" id="XP_068350183.1">
    <property type="nucleotide sequence ID" value="XM_068511046.1"/>
</dbReference>
<comment type="caution">
    <text evidence="1">The sequence shown here is derived from an EMBL/GenBank/DDBJ whole genome shotgun (WGS) entry which is preliminary data.</text>
</comment>
<keyword evidence="2" id="KW-1185">Reference proteome</keyword>
<organism evidence="1 2">
    <name type="scientific">Tritrichomonas foetus</name>
    <dbReference type="NCBI Taxonomy" id="1144522"/>
    <lineage>
        <taxon>Eukaryota</taxon>
        <taxon>Metamonada</taxon>
        <taxon>Parabasalia</taxon>
        <taxon>Tritrichomonadida</taxon>
        <taxon>Tritrichomonadidae</taxon>
        <taxon>Tritrichomonas</taxon>
    </lineage>
</organism>
<dbReference type="InterPro" id="IPR016024">
    <property type="entry name" value="ARM-type_fold"/>
</dbReference>
<dbReference type="InterPro" id="IPR011989">
    <property type="entry name" value="ARM-like"/>
</dbReference>
<dbReference type="Gene3D" id="1.25.10.10">
    <property type="entry name" value="Leucine-rich Repeat Variant"/>
    <property type="match status" value="1"/>
</dbReference>
<reference evidence="1" key="1">
    <citation type="submission" date="2016-10" db="EMBL/GenBank/DDBJ databases">
        <authorList>
            <person name="Benchimol M."/>
            <person name="Almeida L.G."/>
            <person name="Vasconcelos A.T."/>
            <person name="Perreira-Neves A."/>
            <person name="Rosa I.A."/>
            <person name="Tasca T."/>
            <person name="Bogo M.R."/>
            <person name="de Souza W."/>
        </authorList>
    </citation>
    <scope>NUCLEOTIDE SEQUENCE [LARGE SCALE GENOMIC DNA]</scope>
    <source>
        <strain evidence="1">K</strain>
    </source>
</reference>
<protein>
    <submittedName>
        <fullName evidence="1">Uncharacterized protein</fullName>
    </submittedName>
</protein>
<name>A0A1J4JCY4_9EUKA</name>
<proteinExistence type="predicted"/>
<dbReference type="Proteomes" id="UP000179807">
    <property type="component" value="Unassembled WGS sequence"/>
</dbReference>
<dbReference type="VEuPathDB" id="TrichDB:TRFO_36795"/>
<evidence type="ECO:0000313" key="1">
    <source>
        <dbReference type="EMBL" id="OHS97046.1"/>
    </source>
</evidence>
<dbReference type="SUPFAM" id="SSF48371">
    <property type="entry name" value="ARM repeat"/>
    <property type="match status" value="1"/>
</dbReference>
<dbReference type="EMBL" id="MLAK01001140">
    <property type="protein sequence ID" value="OHS97046.1"/>
    <property type="molecule type" value="Genomic_DNA"/>
</dbReference>